<protein>
    <submittedName>
        <fullName evidence="2">Uncharacterized protein</fullName>
    </submittedName>
</protein>
<keyword evidence="3" id="KW-1185">Reference proteome</keyword>
<organism evidence="2 3">
    <name type="scientific">Pleurodeles waltl</name>
    <name type="common">Iberian ribbed newt</name>
    <dbReference type="NCBI Taxonomy" id="8319"/>
    <lineage>
        <taxon>Eukaryota</taxon>
        <taxon>Metazoa</taxon>
        <taxon>Chordata</taxon>
        <taxon>Craniata</taxon>
        <taxon>Vertebrata</taxon>
        <taxon>Euteleostomi</taxon>
        <taxon>Amphibia</taxon>
        <taxon>Batrachia</taxon>
        <taxon>Caudata</taxon>
        <taxon>Salamandroidea</taxon>
        <taxon>Salamandridae</taxon>
        <taxon>Pleurodelinae</taxon>
        <taxon>Pleurodeles</taxon>
    </lineage>
</organism>
<name>A0AAV7UI08_PLEWA</name>
<evidence type="ECO:0000256" key="1">
    <source>
        <dbReference type="SAM" id="MobiDB-lite"/>
    </source>
</evidence>
<evidence type="ECO:0000313" key="2">
    <source>
        <dbReference type="EMBL" id="KAJ1187253.1"/>
    </source>
</evidence>
<accession>A0AAV7UI08</accession>
<sequence length="88" mass="9704">MHRDLNSYTANGAGRDISARRTTTRSVAKWLRVPGTLTGLVRLRSGTDPGYSIIQWLPIVTRAGGDTQRGTRAEWSTAPFRIPGERHG</sequence>
<feature type="region of interest" description="Disordered" evidence="1">
    <location>
        <begin position="67"/>
        <end position="88"/>
    </location>
</feature>
<dbReference type="EMBL" id="JANPWB010000005">
    <property type="protein sequence ID" value="KAJ1187253.1"/>
    <property type="molecule type" value="Genomic_DNA"/>
</dbReference>
<reference evidence="2" key="1">
    <citation type="journal article" date="2022" name="bioRxiv">
        <title>Sequencing and chromosome-scale assembly of the giantPleurodeles waltlgenome.</title>
        <authorList>
            <person name="Brown T."/>
            <person name="Elewa A."/>
            <person name="Iarovenko S."/>
            <person name="Subramanian E."/>
            <person name="Araus A.J."/>
            <person name="Petzold A."/>
            <person name="Susuki M."/>
            <person name="Suzuki K.-i.T."/>
            <person name="Hayashi T."/>
            <person name="Toyoda A."/>
            <person name="Oliveira C."/>
            <person name="Osipova E."/>
            <person name="Leigh N.D."/>
            <person name="Simon A."/>
            <person name="Yun M.H."/>
        </authorList>
    </citation>
    <scope>NUCLEOTIDE SEQUENCE</scope>
    <source>
        <strain evidence="2">20211129_DDA</strain>
        <tissue evidence="2">Liver</tissue>
    </source>
</reference>
<feature type="compositionally biased region" description="Polar residues" evidence="1">
    <location>
        <begin position="1"/>
        <end position="10"/>
    </location>
</feature>
<comment type="caution">
    <text evidence="2">The sequence shown here is derived from an EMBL/GenBank/DDBJ whole genome shotgun (WGS) entry which is preliminary data.</text>
</comment>
<proteinExistence type="predicted"/>
<evidence type="ECO:0000313" key="3">
    <source>
        <dbReference type="Proteomes" id="UP001066276"/>
    </source>
</evidence>
<dbReference type="Proteomes" id="UP001066276">
    <property type="component" value="Chromosome 3_1"/>
</dbReference>
<gene>
    <name evidence="2" type="ORF">NDU88_004031</name>
</gene>
<dbReference type="AlphaFoldDB" id="A0AAV7UI08"/>
<feature type="region of interest" description="Disordered" evidence="1">
    <location>
        <begin position="1"/>
        <end position="21"/>
    </location>
</feature>